<accession>A0A7S0EH76</accession>
<gene>
    <name evidence="2" type="ORF">HPHI1048_LOCUS11019</name>
</gene>
<dbReference type="InterPro" id="IPR003018">
    <property type="entry name" value="GAF"/>
</dbReference>
<evidence type="ECO:0000313" key="2">
    <source>
        <dbReference type="EMBL" id="CAD8485112.1"/>
    </source>
</evidence>
<evidence type="ECO:0000259" key="1">
    <source>
        <dbReference type="SMART" id="SM00065"/>
    </source>
</evidence>
<organism evidence="2">
    <name type="scientific">Hanusia phi</name>
    <dbReference type="NCBI Taxonomy" id="3032"/>
    <lineage>
        <taxon>Eukaryota</taxon>
        <taxon>Cryptophyceae</taxon>
        <taxon>Pyrenomonadales</taxon>
        <taxon>Geminigeraceae</taxon>
        <taxon>Hanusia</taxon>
    </lineage>
</organism>
<dbReference type="Gene3D" id="3.30.450.40">
    <property type="match status" value="5"/>
</dbReference>
<name>A0A7S0EH76_9CRYP</name>
<proteinExistence type="predicted"/>
<dbReference type="SUPFAM" id="SSF55781">
    <property type="entry name" value="GAF domain-like"/>
    <property type="match status" value="4"/>
</dbReference>
<dbReference type="AlphaFoldDB" id="A0A7S0EH76"/>
<sequence length="1071" mass="119828">MQAKTGTVEFSSEDVQLSTELLRHIGMSCTVNSIAHSSNVPCLFVFKAHVLSINKLRQTSASVLLSTEVLNLHVQKDKYDLARSAAISLKRLLQTERSFMKNGGQELTARLLIRDKGKKDTELLWKPQNGMKAIRVPRESDAYKAVLMKRTILRNDNSSENISEATETLSSTTMEPASCLMVPALNREHEVEAIVQVIKRGLNSRFDKLDVWMIESLVQHVGAALENIEIRESSASSWLNKIETFEYSVMGSVVSTIKTLLECEHVEIVPFLETPTGARVAPYNIEEKIFISGQELSISSLRKSLAQKVAIERTLLILKDSETASRSISCEVDTLNHKDLDVRNICAAPCLHVDGSLEGVLLAFNSTTGINFGKKDEIRSVKIANDVATFLRNCNEFSKVHREVERQKSTLNKYMSDIKYAAKLFQKAMSSYNIEESIAQSQRMLRKLLEADFACLYLYDEEAKLLRWVPVGVRKEDLDAYKCHDTGFAVTEAQDSVAGAVALRAKKLEVIKGRVLNNNAEAKSWDENFLSSQGNMSGPMRSLVAGSMLCYPVLGPNQKVVGVLQVARLADTSPENSSAWPQPFSKRSKEILDLVIVFLRGHLLNLLCQVEKQDRQPQVSGFPTQVVDPLPGLLNQGIRECFSMAQKIQKWFLANFDADQILIYLLDERDMAFELFYQDKSFVADLESGFAWRAMNERILKSSKISENKFVNKDVYEFFNLSPQHSLCCPLRRANGKPFGVVELLRGGSTAKGKEALNFNRKEELTIFRLCTRISHSLENAWRLRLLSRIADFQKKRIEFSLNTGKLSSPAHFIESLTAELERRIHCMLYSVYIFDGSDAWTIVRGESEPVRFSIRGSGILGLVVDNYSSMKQPFYVNQSAAKDPDFHDPYAGNRRIKSVTILAVPLVSSSSTKKRGIKDQEQEDQTNASDPALLSVVKSAVSSRSEDFFGVLVLTNRLEEKPRVQAMTCHAELGSHQLLDAESGLLGHLQSRAWKNHGDESLFRSLAAKKNSKGLLIRRFTDGDVDLVQALVQNAVAGFDFTSPNSEQAATSADVQSVKIQRTESRAAAF</sequence>
<reference evidence="2" key="1">
    <citation type="submission" date="2021-01" db="EMBL/GenBank/DDBJ databases">
        <authorList>
            <person name="Corre E."/>
            <person name="Pelletier E."/>
            <person name="Niang G."/>
            <person name="Scheremetjew M."/>
            <person name="Finn R."/>
            <person name="Kale V."/>
            <person name="Holt S."/>
            <person name="Cochrane G."/>
            <person name="Meng A."/>
            <person name="Brown T."/>
            <person name="Cohen L."/>
        </authorList>
    </citation>
    <scope>NUCLEOTIDE SEQUENCE</scope>
    <source>
        <strain evidence="2">CCMP325</strain>
    </source>
</reference>
<dbReference type="EMBL" id="HBEO01016162">
    <property type="protein sequence ID" value="CAD8485112.1"/>
    <property type="molecule type" value="Transcribed_RNA"/>
</dbReference>
<dbReference type="InterPro" id="IPR029016">
    <property type="entry name" value="GAF-like_dom_sf"/>
</dbReference>
<feature type="domain" description="GAF" evidence="1">
    <location>
        <begin position="433"/>
        <end position="613"/>
    </location>
</feature>
<dbReference type="SMART" id="SM00065">
    <property type="entry name" value="GAF"/>
    <property type="match status" value="1"/>
</dbReference>
<protein>
    <recommendedName>
        <fullName evidence="1">GAF domain-containing protein</fullName>
    </recommendedName>
</protein>